<keyword evidence="3" id="KW-0813">Transport</keyword>
<evidence type="ECO:0000256" key="7">
    <source>
        <dbReference type="ARBA" id="ARBA00023136"/>
    </source>
</evidence>
<feature type="transmembrane region" description="Helical" evidence="8">
    <location>
        <begin position="389"/>
        <end position="411"/>
    </location>
</feature>
<dbReference type="GO" id="GO:0006865">
    <property type="term" value="P:amino acid transport"/>
    <property type="evidence" value="ECO:0007669"/>
    <property type="project" value="UniProtKB-KW"/>
</dbReference>
<keyword evidence="4 8" id="KW-0812">Transmembrane</keyword>
<evidence type="ECO:0000256" key="4">
    <source>
        <dbReference type="ARBA" id="ARBA00022692"/>
    </source>
</evidence>
<dbReference type="Proteomes" id="UP000018538">
    <property type="component" value="Unassembled WGS sequence"/>
</dbReference>
<dbReference type="InterPro" id="IPR052599">
    <property type="entry name" value="SLC43A_AATransporter"/>
</dbReference>
<evidence type="ECO:0000256" key="5">
    <source>
        <dbReference type="ARBA" id="ARBA00022970"/>
    </source>
</evidence>
<protein>
    <recommendedName>
        <fullName evidence="11">Major facilitator superfamily (MFS) profile domain-containing protein</fullName>
    </recommendedName>
</protein>
<feature type="transmembrane region" description="Helical" evidence="8">
    <location>
        <begin position="176"/>
        <end position="198"/>
    </location>
</feature>
<feature type="transmembrane region" description="Helical" evidence="8">
    <location>
        <begin position="302"/>
        <end position="318"/>
    </location>
</feature>
<evidence type="ECO:0008006" key="11">
    <source>
        <dbReference type="Google" id="ProtNLM"/>
    </source>
</evidence>
<comment type="similarity">
    <text evidence="2">Belongs to the SLC43A transporter (TC 2.A.1.44) family.</text>
</comment>
<feature type="transmembrane region" description="Helical" evidence="8">
    <location>
        <begin position="457"/>
        <end position="478"/>
    </location>
</feature>
<reference evidence="9 10" key="1">
    <citation type="submission" date="2013-11" db="EMBL/GenBank/DDBJ databases">
        <title>The Genome Sequence of Plasmodium yoelii 17X.</title>
        <authorList>
            <consortium name="The Broad Institute Genomics Platform"/>
            <consortium name="The Broad Institute Genome Sequencing Center for Infectious Disease"/>
            <person name="Neafsey D."/>
            <person name="Adams J."/>
            <person name="Walker B."/>
            <person name="Young S.K."/>
            <person name="Zeng Q."/>
            <person name="Gargeya S."/>
            <person name="Fitzgerald M."/>
            <person name="Haas B."/>
            <person name="Abouelleil A."/>
            <person name="Alvarado L."/>
            <person name="Chapman S.B."/>
            <person name="Gainer-Dewar J."/>
            <person name="Goldberg J."/>
            <person name="Griggs A."/>
            <person name="Gujja S."/>
            <person name="Hansen M."/>
            <person name="Howarth C."/>
            <person name="Imamovic A."/>
            <person name="Ireland A."/>
            <person name="Larimer J."/>
            <person name="McCowan C."/>
            <person name="Murphy C."/>
            <person name="Pearson M."/>
            <person name="Poon T.W."/>
            <person name="Priest M."/>
            <person name="Roberts A."/>
            <person name="Saif S."/>
            <person name="Shea T."/>
            <person name="Sykes S."/>
            <person name="Wortman J."/>
            <person name="Nusbaum C."/>
            <person name="Birren B."/>
        </authorList>
    </citation>
    <scope>NUCLEOTIDE SEQUENCE [LARGE SCALE GENOMIC DNA]</scope>
    <source>
        <strain evidence="9 10">17X</strain>
    </source>
</reference>
<feature type="transmembrane region" description="Helical" evidence="8">
    <location>
        <begin position="27"/>
        <end position="47"/>
    </location>
</feature>
<feature type="transmembrane region" description="Helical" evidence="8">
    <location>
        <begin position="338"/>
        <end position="357"/>
    </location>
</feature>
<evidence type="ECO:0000256" key="8">
    <source>
        <dbReference type="SAM" id="Phobius"/>
    </source>
</evidence>
<evidence type="ECO:0000256" key="6">
    <source>
        <dbReference type="ARBA" id="ARBA00022989"/>
    </source>
</evidence>
<keyword evidence="7 8" id="KW-0472">Membrane</keyword>
<dbReference type="OrthoDB" id="330047at2759"/>
<dbReference type="PANTHER" id="PTHR20772">
    <property type="entry name" value="PROTEIN FMP42"/>
    <property type="match status" value="1"/>
</dbReference>
<dbReference type="Pfam" id="PF07690">
    <property type="entry name" value="MFS_1"/>
    <property type="match status" value="1"/>
</dbReference>
<feature type="transmembrane region" description="Helical" evidence="8">
    <location>
        <begin position="120"/>
        <end position="139"/>
    </location>
</feature>
<keyword evidence="5" id="KW-0029">Amino-acid transport</keyword>
<evidence type="ECO:0000313" key="10">
    <source>
        <dbReference type="Proteomes" id="UP000018538"/>
    </source>
</evidence>
<dbReference type="InterPro" id="IPR036259">
    <property type="entry name" value="MFS_trans_sf"/>
</dbReference>
<dbReference type="GO" id="GO:0016020">
    <property type="term" value="C:membrane"/>
    <property type="evidence" value="ECO:0007669"/>
    <property type="project" value="UniProtKB-SubCell"/>
</dbReference>
<evidence type="ECO:0000313" key="9">
    <source>
        <dbReference type="EMBL" id="ETB60312.1"/>
    </source>
</evidence>
<dbReference type="EMBL" id="KI635763">
    <property type="protein sequence ID" value="ETB60312.1"/>
    <property type="molecule type" value="Genomic_DNA"/>
</dbReference>
<feature type="transmembrane region" description="Helical" evidence="8">
    <location>
        <begin position="364"/>
        <end position="383"/>
    </location>
</feature>
<gene>
    <name evidence="9" type="ORF">YYC_02621</name>
</gene>
<feature type="transmembrane region" description="Helical" evidence="8">
    <location>
        <begin position="145"/>
        <end position="164"/>
    </location>
</feature>
<comment type="subcellular location">
    <subcellularLocation>
        <location evidence="1">Membrane</location>
        <topology evidence="1">Multi-pass membrane protein</topology>
    </subcellularLocation>
</comment>
<dbReference type="SUPFAM" id="SSF103473">
    <property type="entry name" value="MFS general substrate transporter"/>
    <property type="match status" value="1"/>
</dbReference>
<dbReference type="InterPro" id="IPR011701">
    <property type="entry name" value="MFS"/>
</dbReference>
<evidence type="ECO:0000256" key="2">
    <source>
        <dbReference type="ARBA" id="ARBA00006595"/>
    </source>
</evidence>
<evidence type="ECO:0000256" key="1">
    <source>
        <dbReference type="ARBA" id="ARBA00004141"/>
    </source>
</evidence>
<accession>V7PNG7</accession>
<sequence length="492" mass="56194">MTNKADEEISEMKYENEQMNDLKINRWIVLVIYSIVASIGTFVHGGFSGWQPIIYKSGAFSELCKQGDVIESFKVDENNIYETCGNRDAAVNNLFTISFFVHFFLSSISGYVLDTFGERVCFLWGQSILALGFILLSIIKHSYAWYAFFVCLGISADLSFIPLLKISKYFNKKESLVFGILGSARSTGFGIGLLLKIAFFYTFNFKTNDFYILCIFYLLTCSLFSFMVGLFIVPKKYNKVSKIGSEIATGSSHTDKKPKVDMINDIDKIEMGNKNNNNNLSNSNKDGLFEKIKLLWGHKKKWEYLITTFICSSSMIKFDYFMKTNRSIFIWNNNDLTTIFSIATILSFIPTPLFGYLAGKFGSVYSIITNNTFGSLAYLLILFDSVYCRMAAIFLFFLYISFLFSCFYCYVDEKYSKEHFGKLCGIMFAVSALFLFLNFYLTYLTNVVYINMGEKKYFPVAYGLNVLGAIALLSCIYLKVSEIREKRASNEA</sequence>
<evidence type="ECO:0000256" key="3">
    <source>
        <dbReference type="ARBA" id="ARBA00022448"/>
    </source>
</evidence>
<dbReference type="PANTHER" id="PTHR20772:SF2">
    <property type="entry name" value="PROTEIN FMP42"/>
    <property type="match status" value="1"/>
</dbReference>
<name>V7PNG7_PLAYE</name>
<dbReference type="GO" id="GO:0022857">
    <property type="term" value="F:transmembrane transporter activity"/>
    <property type="evidence" value="ECO:0007669"/>
    <property type="project" value="InterPro"/>
</dbReference>
<feature type="transmembrane region" description="Helical" evidence="8">
    <location>
        <begin position="210"/>
        <end position="233"/>
    </location>
</feature>
<dbReference type="AlphaFoldDB" id="V7PNG7"/>
<keyword evidence="6 8" id="KW-1133">Transmembrane helix</keyword>
<dbReference type="Gene3D" id="1.20.1250.20">
    <property type="entry name" value="MFS general substrate transporter like domains"/>
    <property type="match status" value="2"/>
</dbReference>
<keyword evidence="10" id="KW-1185">Reference proteome</keyword>
<feature type="transmembrane region" description="Helical" evidence="8">
    <location>
        <begin position="423"/>
        <end position="445"/>
    </location>
</feature>
<proteinExistence type="inferred from homology"/>
<feature type="transmembrane region" description="Helical" evidence="8">
    <location>
        <begin position="94"/>
        <end position="113"/>
    </location>
</feature>
<organism evidence="9 10">
    <name type="scientific">Plasmodium yoelii 17X</name>
    <dbReference type="NCBI Taxonomy" id="1323249"/>
    <lineage>
        <taxon>Eukaryota</taxon>
        <taxon>Sar</taxon>
        <taxon>Alveolata</taxon>
        <taxon>Apicomplexa</taxon>
        <taxon>Aconoidasida</taxon>
        <taxon>Haemosporida</taxon>
        <taxon>Plasmodiidae</taxon>
        <taxon>Plasmodium</taxon>
        <taxon>Plasmodium (Vinckeia)</taxon>
    </lineage>
</organism>